<dbReference type="Proteomes" id="UP000887565">
    <property type="component" value="Unplaced"/>
</dbReference>
<accession>A0A915IUZ0</accession>
<dbReference type="InterPro" id="IPR016186">
    <property type="entry name" value="C-type_lectin-like/link_sf"/>
</dbReference>
<evidence type="ECO:0000313" key="3">
    <source>
        <dbReference type="Proteomes" id="UP000887565"/>
    </source>
</evidence>
<evidence type="ECO:0000256" key="1">
    <source>
        <dbReference type="PROSITE-ProRule" id="PRU00076"/>
    </source>
</evidence>
<protein>
    <submittedName>
        <fullName evidence="4">EGF-like domain-containing protein</fullName>
    </submittedName>
</protein>
<proteinExistence type="predicted"/>
<comment type="caution">
    <text evidence="1">Lacks conserved residue(s) required for the propagation of feature annotation.</text>
</comment>
<sequence>MMFFAVNALFTSVNSPHWVFFRASYDAGYPYGRLAHFASPFKASFLDAIKSKLGSAGPFVAWIGAGNKHWLNASMQQVGDDVSLPNVTYSFDVSGCTAANTKTKPWRLQEMNCSMQNAYVCEMSWDCALVNPCQNFGACMPVTDGPTCSCYPGTSGAFCEKGRIQTKSDINAP</sequence>
<keyword evidence="1" id="KW-1015">Disulfide bond</keyword>
<evidence type="ECO:0000313" key="4">
    <source>
        <dbReference type="WBParaSite" id="nRc.2.0.1.t17641-RA"/>
    </source>
</evidence>
<dbReference type="SUPFAM" id="SSF57196">
    <property type="entry name" value="EGF/Laminin"/>
    <property type="match status" value="1"/>
</dbReference>
<dbReference type="CDD" id="cd00054">
    <property type="entry name" value="EGF_CA"/>
    <property type="match status" value="1"/>
</dbReference>
<organism evidence="3 4">
    <name type="scientific">Romanomermis culicivorax</name>
    <name type="common">Nematode worm</name>
    <dbReference type="NCBI Taxonomy" id="13658"/>
    <lineage>
        <taxon>Eukaryota</taxon>
        <taxon>Metazoa</taxon>
        <taxon>Ecdysozoa</taxon>
        <taxon>Nematoda</taxon>
        <taxon>Enoplea</taxon>
        <taxon>Dorylaimia</taxon>
        <taxon>Mermithida</taxon>
        <taxon>Mermithoidea</taxon>
        <taxon>Mermithidae</taxon>
        <taxon>Romanomermis</taxon>
    </lineage>
</organism>
<dbReference type="Pfam" id="PF00008">
    <property type="entry name" value="EGF"/>
    <property type="match status" value="1"/>
</dbReference>
<feature type="domain" description="EGF-like" evidence="2">
    <location>
        <begin position="123"/>
        <end position="160"/>
    </location>
</feature>
<dbReference type="WBParaSite" id="nRc.2.0.1.t17641-RA">
    <property type="protein sequence ID" value="nRc.2.0.1.t17641-RA"/>
    <property type="gene ID" value="nRc.2.0.1.g17641"/>
</dbReference>
<keyword evidence="1" id="KW-0245">EGF-like domain</keyword>
<keyword evidence="3" id="KW-1185">Reference proteome</keyword>
<dbReference type="InterPro" id="IPR016187">
    <property type="entry name" value="CTDL_fold"/>
</dbReference>
<evidence type="ECO:0000259" key="2">
    <source>
        <dbReference type="PROSITE" id="PS50026"/>
    </source>
</evidence>
<dbReference type="SUPFAM" id="SSF56436">
    <property type="entry name" value="C-type lectin-like"/>
    <property type="match status" value="1"/>
</dbReference>
<dbReference type="PROSITE" id="PS00022">
    <property type="entry name" value="EGF_1"/>
    <property type="match status" value="1"/>
</dbReference>
<dbReference type="Gene3D" id="3.10.100.10">
    <property type="entry name" value="Mannose-Binding Protein A, subunit A"/>
    <property type="match status" value="1"/>
</dbReference>
<name>A0A915IUZ0_ROMCU</name>
<feature type="disulfide bond" evidence="1">
    <location>
        <begin position="150"/>
        <end position="159"/>
    </location>
</feature>
<reference evidence="4" key="1">
    <citation type="submission" date="2022-11" db="UniProtKB">
        <authorList>
            <consortium name="WormBaseParasite"/>
        </authorList>
    </citation>
    <scope>IDENTIFICATION</scope>
</reference>
<dbReference type="AlphaFoldDB" id="A0A915IUZ0"/>
<dbReference type="InterPro" id="IPR000742">
    <property type="entry name" value="EGF"/>
</dbReference>
<dbReference type="SMART" id="SM00181">
    <property type="entry name" value="EGF"/>
    <property type="match status" value="1"/>
</dbReference>
<dbReference type="PROSITE" id="PS50026">
    <property type="entry name" value="EGF_3"/>
    <property type="match status" value="1"/>
</dbReference>
<dbReference type="Gene3D" id="2.10.25.10">
    <property type="entry name" value="Laminin"/>
    <property type="match status" value="1"/>
</dbReference>